<evidence type="ECO:0000313" key="2">
    <source>
        <dbReference type="EMBL" id="MDY7229381.1"/>
    </source>
</evidence>
<gene>
    <name evidence="2" type="ORF">SYV04_23510</name>
</gene>
<accession>A0ABU5H7Z1</accession>
<comment type="caution">
    <text evidence="2">The sequence shown here is derived from an EMBL/GenBank/DDBJ whole genome shotgun (WGS) entry which is preliminary data.</text>
</comment>
<keyword evidence="3" id="KW-1185">Reference proteome</keyword>
<dbReference type="RefSeq" id="WP_321548107.1">
    <property type="nucleotide sequence ID" value="NZ_JAXIVS010000008.1"/>
</dbReference>
<keyword evidence="1" id="KW-0732">Signal</keyword>
<organism evidence="2 3">
    <name type="scientific">Hyalangium rubrum</name>
    <dbReference type="NCBI Taxonomy" id="3103134"/>
    <lineage>
        <taxon>Bacteria</taxon>
        <taxon>Pseudomonadati</taxon>
        <taxon>Myxococcota</taxon>
        <taxon>Myxococcia</taxon>
        <taxon>Myxococcales</taxon>
        <taxon>Cystobacterineae</taxon>
        <taxon>Archangiaceae</taxon>
        <taxon>Hyalangium</taxon>
    </lineage>
</organism>
<reference evidence="2 3" key="1">
    <citation type="submission" date="2023-12" db="EMBL/GenBank/DDBJ databases">
        <title>the genome sequence of Hyalangium sp. s54d21.</title>
        <authorList>
            <person name="Zhang X."/>
        </authorList>
    </citation>
    <scope>NUCLEOTIDE SEQUENCE [LARGE SCALE GENOMIC DNA]</scope>
    <source>
        <strain evidence="3">s54d21</strain>
    </source>
</reference>
<sequence>MPTFHPHSLKRLCALILGLLLVTAAGGCDCNGGSEIIDPSDAKPSDLYGWWTHTDAQSGNVTVFGFVPQAEAARVLPIKPEEATGDVSAVYQGPRNFLSEPVQLATFEVKDGELLQTVIRDLNATPGTQQRTRIVSLEAQRTLGLQSTNSTTGSRSFSFSARCPSAQPHGSFDVAGQICNTYFSGATSLAVDAQGGVHAASSVLGRPEPPTCAPGKFAQPTYSHFASACGPGLDPLPSFRSSAMITDERTVHFAYASLSASDVSREALLFYRYRPLDLRGDWTEEQVAPQGYPVFQMRLLLKGGQPLLLVSRTNGVIELYRRDAGGWTLVPTLLANGSPLAGQMADATLDREGRLVLLLESSHQLAYERASGFELIPVPRAVMTGFGGGVTTDTSGRVHVVYTYSLIGDNASGVGGRVINGRGIYGVYDGTAWALHEMGPMAYPRIITRPEGPWRVVHAIEKAAKPALALTELAADGSLRSELLSLEPSFGQGNSPEPYYNPSAAIGADGTVAAAWDGNRVYIRPPEAQRTPARTTLTLKLEGRGRGRVRSSDGTINCTETCNVEVPIGARYQLFFEPEPGNAWEQLTCGSGYFALYGYCWLDIFPGASQQVTVKFRESPVSSLLPVGAADGSSMVKRLAARGGRVAISATTTNGKLPMGPSVVEVASAQELLGVRESDGRVWGAALPTTPEALGFRSDGSVSAMFLANREFNFPSGTVGSHTAPVLILAHYANGSFQGIERLAELPQGTSFAVDTGTVGDDDAAAAVLSNFSGFGGLGFPEYSLLVYRSPTGTVTLRGLAQTQTVTNDGQTSLAAGRAAVVLNDDFQLSFDGSNVVATRSVQDATVVTVSQTGDRTLSLWRTFQNSINLGGGPIAGQGSNSTYYAEYGQDGRYITARVLPLWQGASYLAPAPSGPIFAGPNNRGGLMVGRVTDPGYLFNYAGDLTGNKATPFLADSDLEAGSFWVAVRHQGTVDYDVATIQEPFRQLLVQLRLP</sequence>
<evidence type="ECO:0000313" key="3">
    <source>
        <dbReference type="Proteomes" id="UP001291309"/>
    </source>
</evidence>
<evidence type="ECO:0000256" key="1">
    <source>
        <dbReference type="SAM" id="SignalP"/>
    </source>
</evidence>
<protein>
    <recommendedName>
        <fullName evidence="4">Lipoprotein</fullName>
    </recommendedName>
</protein>
<dbReference type="Proteomes" id="UP001291309">
    <property type="component" value="Unassembled WGS sequence"/>
</dbReference>
<evidence type="ECO:0008006" key="4">
    <source>
        <dbReference type="Google" id="ProtNLM"/>
    </source>
</evidence>
<feature type="chain" id="PRO_5046118906" description="Lipoprotein" evidence="1">
    <location>
        <begin position="28"/>
        <end position="995"/>
    </location>
</feature>
<dbReference type="EMBL" id="JAXIVS010000008">
    <property type="protein sequence ID" value="MDY7229381.1"/>
    <property type="molecule type" value="Genomic_DNA"/>
</dbReference>
<feature type="signal peptide" evidence="1">
    <location>
        <begin position="1"/>
        <end position="27"/>
    </location>
</feature>
<name>A0ABU5H7Z1_9BACT</name>
<proteinExistence type="predicted"/>